<accession>A0A8D5ZIR1</accession>
<dbReference type="EMBL" id="AP024597">
    <property type="protein sequence ID" value="BCU69856.1"/>
    <property type="molecule type" value="Genomic_DNA"/>
</dbReference>
<name>A0A8D5ZIR1_9CREN</name>
<evidence type="ECO:0008006" key="3">
    <source>
        <dbReference type="Google" id="ProtNLM"/>
    </source>
</evidence>
<organism evidence="1 2">
    <name type="scientific">Stygiolobus caldivivus</name>
    <dbReference type="NCBI Taxonomy" id="2824673"/>
    <lineage>
        <taxon>Archaea</taxon>
        <taxon>Thermoproteota</taxon>
        <taxon>Thermoprotei</taxon>
        <taxon>Sulfolobales</taxon>
        <taxon>Sulfolobaceae</taxon>
        <taxon>Stygiolobus</taxon>
    </lineage>
</organism>
<gene>
    <name evidence="1" type="ORF">KN1_11530</name>
</gene>
<dbReference type="Proteomes" id="UP000825123">
    <property type="component" value="Chromosome"/>
</dbReference>
<evidence type="ECO:0000313" key="1">
    <source>
        <dbReference type="EMBL" id="BCU69856.1"/>
    </source>
</evidence>
<dbReference type="InterPro" id="IPR010268">
    <property type="entry name" value="PaREP1"/>
</dbReference>
<sequence length="178" mass="20524">MEKDLYIVDRDYVEARLIESLSDLFLSLTLWKEGYTRNSAGKAFSAVRALLSALIVVNEDKLLNLAKDDKEKEWVKKKAHTVPTHSMYALAHMLKEAGINVLDLVNYALNLHEYQYNGFEPGFSRYSRREDVLKDLLTVVMGTKRAINTYFPEFEVKEVSEKIDSLLNQFMMSGNYRG</sequence>
<dbReference type="GeneID" id="66162888"/>
<dbReference type="RefSeq" id="WP_221289887.1">
    <property type="nucleotide sequence ID" value="NZ_AP024597.1"/>
</dbReference>
<proteinExistence type="predicted"/>
<keyword evidence="2" id="KW-1185">Reference proteome</keyword>
<protein>
    <recommendedName>
        <fullName evidence="3">PaREP1 family protein</fullName>
    </recommendedName>
</protein>
<dbReference type="Pfam" id="PF05942">
    <property type="entry name" value="PaREP1"/>
    <property type="match status" value="1"/>
</dbReference>
<reference evidence="1 2" key="1">
    <citation type="submission" date="2021-04" db="EMBL/GenBank/DDBJ databases">
        <title>Complete genome sequence of Stygiolobus sp. KN-1.</title>
        <authorList>
            <person name="Nakamura K."/>
            <person name="Sakai H."/>
            <person name="Kurosawa N."/>
        </authorList>
    </citation>
    <scope>NUCLEOTIDE SEQUENCE [LARGE SCALE GENOMIC DNA]</scope>
    <source>
        <strain evidence="1 2">KN-1</strain>
    </source>
</reference>
<evidence type="ECO:0000313" key="2">
    <source>
        <dbReference type="Proteomes" id="UP000825123"/>
    </source>
</evidence>
<dbReference type="AlphaFoldDB" id="A0A8D5ZIR1"/>
<dbReference type="KEGG" id="csty:KN1_11530"/>